<keyword evidence="1" id="KW-0472">Membrane</keyword>
<reference evidence="2 3" key="1">
    <citation type="submission" date="2024-09" db="EMBL/GenBank/DDBJ databases">
        <authorList>
            <person name="Sun Q."/>
            <person name="Mori K."/>
        </authorList>
    </citation>
    <scope>NUCLEOTIDE SEQUENCE [LARGE SCALE GENOMIC DNA]</scope>
    <source>
        <strain evidence="2 3">CCM 4839</strain>
    </source>
</reference>
<keyword evidence="1" id="KW-0812">Transmembrane</keyword>
<name>A0ABV6J8R4_9BACL</name>
<keyword evidence="1" id="KW-1133">Transmembrane helix</keyword>
<evidence type="ECO:0000313" key="2">
    <source>
        <dbReference type="EMBL" id="MFC0392186.1"/>
    </source>
</evidence>
<dbReference type="EMBL" id="JBHLVF010000017">
    <property type="protein sequence ID" value="MFC0392186.1"/>
    <property type="molecule type" value="Genomic_DNA"/>
</dbReference>
<gene>
    <name evidence="2" type="ORF">ACFFJ8_12515</name>
</gene>
<feature type="transmembrane region" description="Helical" evidence="1">
    <location>
        <begin position="92"/>
        <end position="109"/>
    </location>
</feature>
<organism evidence="2 3">
    <name type="scientific">Paenibacillus mendelii</name>
    <dbReference type="NCBI Taxonomy" id="206163"/>
    <lineage>
        <taxon>Bacteria</taxon>
        <taxon>Bacillati</taxon>
        <taxon>Bacillota</taxon>
        <taxon>Bacilli</taxon>
        <taxon>Bacillales</taxon>
        <taxon>Paenibacillaceae</taxon>
        <taxon>Paenibacillus</taxon>
    </lineage>
</organism>
<dbReference type="RefSeq" id="WP_204819301.1">
    <property type="nucleotide sequence ID" value="NZ_JANHOF010000003.1"/>
</dbReference>
<proteinExistence type="predicted"/>
<protein>
    <submittedName>
        <fullName evidence="2">Uncharacterized protein</fullName>
    </submittedName>
</protein>
<comment type="caution">
    <text evidence="2">The sequence shown here is derived from an EMBL/GenBank/DDBJ whole genome shotgun (WGS) entry which is preliminary data.</text>
</comment>
<sequence>MVTESVNTRLMDVSQLAMVLAMSIFYALLLLLAVVVYRRSEKQSEPFLFLKLAGYLFLAAFTFRMNGFPLPAGLIIAYVLHRRAVFNRKAKQTAILLGALLFVIGLYPLDQSIDRMLYSRSEIATYLHKDLNPAEDGFNMMIFTGQESALNIVTEKEAEGLELYEAMAESEGIDAVPGELGETYWYLQLHQDHDQDRFRRMVFEVDPQGRYLILQARGETYSFKTSERFQALFQTKVSQSAE</sequence>
<keyword evidence="3" id="KW-1185">Reference proteome</keyword>
<accession>A0ABV6J8R4</accession>
<feature type="transmembrane region" description="Helical" evidence="1">
    <location>
        <begin position="16"/>
        <end position="37"/>
    </location>
</feature>
<evidence type="ECO:0000313" key="3">
    <source>
        <dbReference type="Proteomes" id="UP001589818"/>
    </source>
</evidence>
<dbReference type="Proteomes" id="UP001589818">
    <property type="component" value="Unassembled WGS sequence"/>
</dbReference>
<evidence type="ECO:0000256" key="1">
    <source>
        <dbReference type="SAM" id="Phobius"/>
    </source>
</evidence>
<feature type="transmembrane region" description="Helical" evidence="1">
    <location>
        <begin position="49"/>
        <end position="80"/>
    </location>
</feature>